<evidence type="ECO:0000256" key="3">
    <source>
        <dbReference type="ARBA" id="ARBA00022723"/>
    </source>
</evidence>
<accession>J9G8M1</accession>
<name>J9G8M1_9ZZZZ</name>
<evidence type="ECO:0000256" key="2">
    <source>
        <dbReference type="ARBA" id="ARBA00022670"/>
    </source>
</evidence>
<sequence>ALVIGVLLLMTLIEFPFGWYARFRVQESYGYMRTPRLPWLKRALSETVAGLLYMMPVTALLLTLCAWAGPYWWLLIWILWVGYLFWRWYLTRAESIFWHRRSRPYQNEAVTQYLQAHLKRFGYEINGIVIMNRPRHWMRSNVVLAGSGRHVTVIIFAHALNELTARELLAAVLHELGHLKGFHSEFRIAFFALLGLAATSLFGLASRDPAFFIGFGFLRCC</sequence>
<keyword evidence="2" id="KW-0645">Protease</keyword>
<dbReference type="PANTHER" id="PTHR10120">
    <property type="entry name" value="CAAX PRENYL PROTEASE 1"/>
    <property type="match status" value="1"/>
</dbReference>
<dbReference type="EMBL" id="AMCI01004424">
    <property type="protein sequence ID" value="EJW98107.1"/>
    <property type="molecule type" value="Genomic_DNA"/>
</dbReference>
<keyword evidence="3" id="KW-0479">Metal-binding</keyword>
<keyword evidence="5" id="KW-0862">Zinc</keyword>
<dbReference type="Pfam" id="PF01435">
    <property type="entry name" value="Peptidase_M48"/>
    <property type="match status" value="1"/>
</dbReference>
<feature type="transmembrane region" description="Helical" evidence="7">
    <location>
        <begin position="43"/>
        <end position="64"/>
    </location>
</feature>
<organism evidence="10">
    <name type="scientific">gut metagenome</name>
    <dbReference type="NCBI Taxonomy" id="749906"/>
    <lineage>
        <taxon>unclassified sequences</taxon>
        <taxon>metagenomes</taxon>
        <taxon>organismal metagenomes</taxon>
    </lineage>
</organism>
<reference evidence="10" key="1">
    <citation type="journal article" date="2012" name="PLoS ONE">
        <title>Gene sets for utilization of primary and secondary nutrition supplies in the distal gut of endangered iberian lynx.</title>
        <authorList>
            <person name="Alcaide M."/>
            <person name="Messina E."/>
            <person name="Richter M."/>
            <person name="Bargiela R."/>
            <person name="Peplies J."/>
            <person name="Huws S.A."/>
            <person name="Newbold C.J."/>
            <person name="Golyshin P.N."/>
            <person name="Simon M.A."/>
            <person name="Lopez G."/>
            <person name="Yakimov M.M."/>
            <person name="Ferrer M."/>
        </authorList>
    </citation>
    <scope>NUCLEOTIDE SEQUENCE</scope>
</reference>
<feature type="domain" description="Peptidase M48" evidence="8">
    <location>
        <begin position="141"/>
        <end position="204"/>
    </location>
</feature>
<dbReference type="GO" id="GO:0006508">
    <property type="term" value="P:proteolysis"/>
    <property type="evidence" value="ECO:0007669"/>
    <property type="project" value="UniProtKB-KW"/>
</dbReference>
<protein>
    <submittedName>
        <fullName evidence="10">Endopeptidase</fullName>
    </submittedName>
</protein>
<keyword evidence="7" id="KW-0812">Transmembrane</keyword>
<comment type="caution">
    <text evidence="10">The sequence shown here is derived from an EMBL/GenBank/DDBJ whole genome shotgun (WGS) entry which is preliminary data.</text>
</comment>
<feature type="transmembrane region" description="Helical" evidence="7">
    <location>
        <begin position="6"/>
        <end position="23"/>
    </location>
</feature>
<gene>
    <name evidence="10" type="ORF">EVA_13786</name>
</gene>
<dbReference type="GO" id="GO:0004222">
    <property type="term" value="F:metalloendopeptidase activity"/>
    <property type="evidence" value="ECO:0007669"/>
    <property type="project" value="InterPro"/>
</dbReference>
<evidence type="ECO:0000256" key="6">
    <source>
        <dbReference type="ARBA" id="ARBA00023049"/>
    </source>
</evidence>
<keyword evidence="7" id="KW-0472">Membrane</keyword>
<feature type="domain" description="CAAX prenyl protease 1 N-terminal" evidence="9">
    <location>
        <begin position="2"/>
        <end position="82"/>
    </location>
</feature>
<evidence type="ECO:0000256" key="5">
    <source>
        <dbReference type="ARBA" id="ARBA00022833"/>
    </source>
</evidence>
<proteinExistence type="predicted"/>
<dbReference type="GO" id="GO:0046872">
    <property type="term" value="F:metal ion binding"/>
    <property type="evidence" value="ECO:0007669"/>
    <property type="project" value="UniProtKB-KW"/>
</dbReference>
<feature type="transmembrane region" description="Helical" evidence="7">
    <location>
        <begin position="186"/>
        <end position="205"/>
    </location>
</feature>
<comment type="cofactor">
    <cofactor evidence="1">
        <name>Zn(2+)</name>
        <dbReference type="ChEBI" id="CHEBI:29105"/>
    </cofactor>
</comment>
<dbReference type="Gene3D" id="3.30.2010.10">
    <property type="entry name" value="Metalloproteases ('zincins'), catalytic domain"/>
    <property type="match status" value="1"/>
</dbReference>
<feature type="non-terminal residue" evidence="10">
    <location>
        <position position="1"/>
    </location>
</feature>
<dbReference type="Pfam" id="PF16491">
    <property type="entry name" value="Peptidase_M48_N"/>
    <property type="match status" value="1"/>
</dbReference>
<dbReference type="AlphaFoldDB" id="J9G8M1"/>
<evidence type="ECO:0000313" key="10">
    <source>
        <dbReference type="EMBL" id="EJW98107.1"/>
    </source>
</evidence>
<dbReference type="InterPro" id="IPR001915">
    <property type="entry name" value="Peptidase_M48"/>
</dbReference>
<evidence type="ECO:0000259" key="9">
    <source>
        <dbReference type="Pfam" id="PF16491"/>
    </source>
</evidence>
<evidence type="ECO:0000256" key="1">
    <source>
        <dbReference type="ARBA" id="ARBA00001947"/>
    </source>
</evidence>
<keyword evidence="4" id="KW-0378">Hydrolase</keyword>
<keyword evidence="7" id="KW-1133">Transmembrane helix</keyword>
<keyword evidence="6" id="KW-0482">Metalloprotease</keyword>
<evidence type="ECO:0000256" key="7">
    <source>
        <dbReference type="SAM" id="Phobius"/>
    </source>
</evidence>
<evidence type="ECO:0000259" key="8">
    <source>
        <dbReference type="Pfam" id="PF01435"/>
    </source>
</evidence>
<evidence type="ECO:0000256" key="4">
    <source>
        <dbReference type="ARBA" id="ARBA00022801"/>
    </source>
</evidence>
<dbReference type="InterPro" id="IPR032456">
    <property type="entry name" value="Peptidase_M48_N"/>
</dbReference>
<feature type="transmembrane region" description="Helical" evidence="7">
    <location>
        <begin position="70"/>
        <end position="90"/>
    </location>
</feature>